<sequence length="80" mass="8675">MIVLTQPEDTRKIPEAGLGTYLPGSASPTEMDNYCARGGRGGHGRGTNSYRNLVGTIGQMTARNALHKRMYLLTHQALSN</sequence>
<name>A0A9N9Z3I6_9HYPO</name>
<accession>A0A9N9Z3I6</accession>
<feature type="region of interest" description="Disordered" evidence="1">
    <location>
        <begin position="1"/>
        <end position="24"/>
    </location>
</feature>
<keyword evidence="3" id="KW-1185">Reference proteome</keyword>
<dbReference type="EMBL" id="CABFOC020000035">
    <property type="protein sequence ID" value="CAH0048540.1"/>
    <property type="molecule type" value="Genomic_DNA"/>
</dbReference>
<gene>
    <name evidence="2" type="ORF">CSOL1703_00000486</name>
</gene>
<protein>
    <submittedName>
        <fullName evidence="2">Uncharacterized protein</fullName>
    </submittedName>
</protein>
<reference evidence="3" key="1">
    <citation type="submission" date="2019-06" db="EMBL/GenBank/DDBJ databases">
        <authorList>
            <person name="Broberg M."/>
        </authorList>
    </citation>
    <scope>NUCLEOTIDE SEQUENCE [LARGE SCALE GENOMIC DNA]</scope>
</reference>
<reference evidence="2 3" key="2">
    <citation type="submission" date="2021-10" db="EMBL/GenBank/DDBJ databases">
        <authorList>
            <person name="Piombo E."/>
        </authorList>
    </citation>
    <scope>NUCLEOTIDE SEQUENCE [LARGE SCALE GENOMIC DNA]</scope>
</reference>
<dbReference type="AlphaFoldDB" id="A0A9N9Z3I6"/>
<evidence type="ECO:0000313" key="2">
    <source>
        <dbReference type="EMBL" id="CAH0048540.1"/>
    </source>
</evidence>
<dbReference type="Proteomes" id="UP000775872">
    <property type="component" value="Unassembled WGS sequence"/>
</dbReference>
<organism evidence="2 3">
    <name type="scientific">Clonostachys solani</name>
    <dbReference type="NCBI Taxonomy" id="160281"/>
    <lineage>
        <taxon>Eukaryota</taxon>
        <taxon>Fungi</taxon>
        <taxon>Dikarya</taxon>
        <taxon>Ascomycota</taxon>
        <taxon>Pezizomycotina</taxon>
        <taxon>Sordariomycetes</taxon>
        <taxon>Hypocreomycetidae</taxon>
        <taxon>Hypocreales</taxon>
        <taxon>Bionectriaceae</taxon>
        <taxon>Clonostachys</taxon>
    </lineage>
</organism>
<evidence type="ECO:0000313" key="3">
    <source>
        <dbReference type="Proteomes" id="UP000775872"/>
    </source>
</evidence>
<comment type="caution">
    <text evidence="2">The sequence shown here is derived from an EMBL/GenBank/DDBJ whole genome shotgun (WGS) entry which is preliminary data.</text>
</comment>
<evidence type="ECO:0000256" key="1">
    <source>
        <dbReference type="SAM" id="MobiDB-lite"/>
    </source>
</evidence>
<proteinExistence type="predicted"/>